<dbReference type="Proteomes" id="UP000183508">
    <property type="component" value="Unassembled WGS sequence"/>
</dbReference>
<dbReference type="AlphaFoldDB" id="A0A1I7FR89"/>
<accession>A0A1I7FR89</accession>
<dbReference type="PANTHER" id="PTHR46211">
    <property type="entry name" value="GLYCEROPHOSPHORYL DIESTER PHOSPHODIESTERASE"/>
    <property type="match status" value="1"/>
</dbReference>
<dbReference type="Gene3D" id="3.20.20.190">
    <property type="entry name" value="Phosphatidylinositol (PI) phosphodiesterase"/>
    <property type="match status" value="1"/>
</dbReference>
<feature type="domain" description="GP-PDE" evidence="1">
    <location>
        <begin position="16"/>
        <end position="264"/>
    </location>
</feature>
<dbReference type="Pfam" id="PF03009">
    <property type="entry name" value="GDPD"/>
    <property type="match status" value="1"/>
</dbReference>
<dbReference type="SUPFAM" id="SSF51695">
    <property type="entry name" value="PLC-like phosphodiesterases"/>
    <property type="match status" value="1"/>
</dbReference>
<dbReference type="PROSITE" id="PS51704">
    <property type="entry name" value="GP_PDE"/>
    <property type="match status" value="1"/>
</dbReference>
<dbReference type="GO" id="GO:0006629">
    <property type="term" value="P:lipid metabolic process"/>
    <property type="evidence" value="ECO:0007669"/>
    <property type="project" value="InterPro"/>
</dbReference>
<gene>
    <name evidence="2" type="ORF">SAMN05421543_101406</name>
</gene>
<proteinExistence type="predicted"/>
<dbReference type="InterPro" id="IPR030395">
    <property type="entry name" value="GP_PDE_dom"/>
</dbReference>
<dbReference type="STRING" id="392015.SAMN05421543_101406"/>
<evidence type="ECO:0000259" key="1">
    <source>
        <dbReference type="PROSITE" id="PS51704"/>
    </source>
</evidence>
<name>A0A1I7FR89_9BACL</name>
<sequence>MGKAAQPCPFDALPRPLIMAHRGDPAHAPENTLPAFESAILLGADALEADVHWTRDGEIVVIHDDVVDRVSDGHGRVRDMTWSELRRLDFGYRFTLDGRTFPYRGRGIRMLTLRELLTRFPKARFNIEIKPKDPPSLAQFVREVVECQAERRVLAASFHHRVLDRLRKIHRGLATGASPCEAMAAILRLHAGAGLGSVRYRVLQVPSRMRGIPWLTRWWVERAHRAGLPVHVWTVNEPAEMERLFNLGVDGIVTDDPGQGVAVRAQWAARPRRQGGRTKWIS</sequence>
<reference evidence="3" key="1">
    <citation type="submission" date="2016-10" db="EMBL/GenBank/DDBJ databases">
        <authorList>
            <person name="Varghese N."/>
        </authorList>
    </citation>
    <scope>NUCLEOTIDE SEQUENCE [LARGE SCALE GENOMIC DNA]</scope>
    <source>
        <strain evidence="3">DSM 17980</strain>
    </source>
</reference>
<dbReference type="EMBL" id="FPBV01000001">
    <property type="protein sequence ID" value="SFU38661.1"/>
    <property type="molecule type" value="Genomic_DNA"/>
</dbReference>
<dbReference type="InterPro" id="IPR017946">
    <property type="entry name" value="PLC-like_Pdiesterase_TIM-brl"/>
</dbReference>
<evidence type="ECO:0000313" key="3">
    <source>
        <dbReference type="Proteomes" id="UP000183508"/>
    </source>
</evidence>
<dbReference type="CDD" id="cd08561">
    <property type="entry name" value="GDPD_cytoplasmic_ScUgpQ2_like"/>
    <property type="match status" value="1"/>
</dbReference>
<evidence type="ECO:0000313" key="2">
    <source>
        <dbReference type="EMBL" id="SFU38661.1"/>
    </source>
</evidence>
<protein>
    <submittedName>
        <fullName evidence="2">Glycerophosphoryl diester phosphodiesterase</fullName>
    </submittedName>
</protein>
<dbReference type="PANTHER" id="PTHR46211:SF14">
    <property type="entry name" value="GLYCEROPHOSPHODIESTER PHOSPHODIESTERASE"/>
    <property type="match status" value="1"/>
</dbReference>
<keyword evidence="3" id="KW-1185">Reference proteome</keyword>
<organism evidence="2 3">
    <name type="scientific">Alicyclobacillus macrosporangiidus</name>
    <dbReference type="NCBI Taxonomy" id="392015"/>
    <lineage>
        <taxon>Bacteria</taxon>
        <taxon>Bacillati</taxon>
        <taxon>Bacillota</taxon>
        <taxon>Bacilli</taxon>
        <taxon>Bacillales</taxon>
        <taxon>Alicyclobacillaceae</taxon>
        <taxon>Alicyclobacillus</taxon>
    </lineage>
</organism>
<dbReference type="RefSeq" id="WP_245783796.1">
    <property type="nucleotide sequence ID" value="NZ_FPBV01000001.1"/>
</dbReference>
<dbReference type="GO" id="GO:0008081">
    <property type="term" value="F:phosphoric diester hydrolase activity"/>
    <property type="evidence" value="ECO:0007669"/>
    <property type="project" value="InterPro"/>
</dbReference>